<evidence type="ECO:0000256" key="4">
    <source>
        <dbReference type="ARBA" id="ARBA00023098"/>
    </source>
</evidence>
<evidence type="ECO:0000313" key="6">
    <source>
        <dbReference type="EMBL" id="GGU00274.1"/>
    </source>
</evidence>
<keyword evidence="7" id="KW-1185">Reference proteome</keyword>
<keyword evidence="2" id="KW-0560">Oxidoreductase</keyword>
<dbReference type="InterPro" id="IPR002347">
    <property type="entry name" value="SDR_fam"/>
</dbReference>
<dbReference type="PANTHER" id="PTHR43180:SF28">
    <property type="entry name" value="NAD(P)-BINDING ROSSMANN-FOLD SUPERFAMILY PROTEIN"/>
    <property type="match status" value="1"/>
</dbReference>
<evidence type="ECO:0000256" key="2">
    <source>
        <dbReference type="ARBA" id="ARBA00023002"/>
    </source>
</evidence>
<accession>A0A348B1H9</accession>
<dbReference type="KEGG" id="sacd:HS1genome_0420"/>
<reference evidence="6" key="1">
    <citation type="journal article" date="2014" name="Int. J. Syst. Evol. Microbiol.">
        <title>Complete genome sequence of Corynebacterium casei LMG S-19264T (=DSM 44701T), isolated from a smear-ripened cheese.</title>
        <authorList>
            <consortium name="US DOE Joint Genome Institute (JGI-PGF)"/>
            <person name="Walter F."/>
            <person name="Albersmeier A."/>
            <person name="Kalinowski J."/>
            <person name="Ruckert C."/>
        </authorList>
    </citation>
    <scope>NUCLEOTIDE SEQUENCE</scope>
    <source>
        <strain evidence="6">JCM 31740</strain>
    </source>
</reference>
<dbReference type="GO" id="GO:0016491">
    <property type="term" value="F:oxidoreductase activity"/>
    <property type="evidence" value="ECO:0007669"/>
    <property type="project" value="UniProtKB-KW"/>
</dbReference>
<evidence type="ECO:0000313" key="7">
    <source>
        <dbReference type="Proteomes" id="UP000276741"/>
    </source>
</evidence>
<dbReference type="Proteomes" id="UP000616143">
    <property type="component" value="Unassembled WGS sequence"/>
</dbReference>
<dbReference type="NCBIfam" id="NF005559">
    <property type="entry name" value="PRK07231.1"/>
    <property type="match status" value="1"/>
</dbReference>
<dbReference type="PRINTS" id="PR00080">
    <property type="entry name" value="SDRFAMILY"/>
</dbReference>
<dbReference type="PRINTS" id="PR00081">
    <property type="entry name" value="GDHRDH"/>
</dbReference>
<dbReference type="Pfam" id="PF13561">
    <property type="entry name" value="adh_short_C2"/>
    <property type="match status" value="1"/>
</dbReference>
<dbReference type="RefSeq" id="WP_158613669.1">
    <property type="nucleotide sequence ID" value="NZ_AP018553.1"/>
</dbReference>
<evidence type="ECO:0000256" key="3">
    <source>
        <dbReference type="ARBA" id="ARBA00023027"/>
    </source>
</evidence>
<dbReference type="GO" id="GO:0006629">
    <property type="term" value="P:lipid metabolic process"/>
    <property type="evidence" value="ECO:0007669"/>
    <property type="project" value="UniProtKB-KW"/>
</dbReference>
<dbReference type="FunFam" id="3.40.50.720:FF:000084">
    <property type="entry name" value="Short-chain dehydrogenase reductase"/>
    <property type="match status" value="1"/>
</dbReference>
<reference evidence="5" key="3">
    <citation type="journal article" date="2019" name="BMC Res. Notes">
        <title>Complete genome sequence of the Sulfodiicoccus acidiphilus strain HS-1T, the first crenarchaeon that lacks polB3, isolated from an acidic hot spring in Ohwaku-dani, Hakone, Japan.</title>
        <authorList>
            <person name="Sakai H.D."/>
            <person name="Kurosawa N."/>
        </authorList>
    </citation>
    <scope>NUCLEOTIDE SEQUENCE</scope>
    <source>
        <strain evidence="5">HS-1</strain>
    </source>
</reference>
<organism evidence="5 7">
    <name type="scientific">Sulfodiicoccus acidiphilus</name>
    <dbReference type="NCBI Taxonomy" id="1670455"/>
    <lineage>
        <taxon>Archaea</taxon>
        <taxon>Thermoproteota</taxon>
        <taxon>Thermoprotei</taxon>
        <taxon>Sulfolobales</taxon>
        <taxon>Sulfolobaceae</taxon>
        <taxon>Sulfodiicoccus</taxon>
    </lineage>
</organism>
<dbReference type="Proteomes" id="UP000276741">
    <property type="component" value="Chromosome"/>
</dbReference>
<dbReference type="PANTHER" id="PTHR43180">
    <property type="entry name" value="3-OXOACYL-(ACYL-CARRIER-PROTEIN) REDUCTASE (AFU_ORTHOLOGUE AFUA_6G11210)"/>
    <property type="match status" value="1"/>
</dbReference>
<comment type="similarity">
    <text evidence="1">Belongs to the short-chain dehydrogenases/reductases (SDR) family.</text>
</comment>
<dbReference type="CDD" id="cd05233">
    <property type="entry name" value="SDR_c"/>
    <property type="match status" value="1"/>
</dbReference>
<keyword evidence="3" id="KW-0520">NAD</keyword>
<proteinExistence type="inferred from homology"/>
<evidence type="ECO:0000256" key="1">
    <source>
        <dbReference type="ARBA" id="ARBA00006484"/>
    </source>
</evidence>
<dbReference type="EMBL" id="AP018553">
    <property type="protein sequence ID" value="BBD72031.1"/>
    <property type="molecule type" value="Genomic_DNA"/>
</dbReference>
<sequence>MRLKDKVAVVTGGSSGIGRAIALRFAEEGAKVVVGDVREEPREGGKPTVEEINTTSPGAGLFVKCDVSKEEDVKRLVDEAVRNYGKLDVMANIAGVMIKRKAIEISAEELLRALSVNVAGVFYGCKWSIRQMLKQGEGGKVINMSSNLADVSLPEVSVYSASKAAVLALTKGLAVEYGPYGINVNALCPGATKTEFTRAFWETEEGLRDLRSRTPLVKRGEFLLQPRDIANAALFLASEESDRVTGECVLVDGGWNAW</sequence>
<dbReference type="InterPro" id="IPR036291">
    <property type="entry name" value="NAD(P)-bd_dom_sf"/>
</dbReference>
<name>A0A348B1H9_9CREN</name>
<reference evidence="7" key="2">
    <citation type="submission" date="2018-04" db="EMBL/GenBank/DDBJ databases">
        <title>Complete genome sequence of Sulfodiicoccus acidiphilus strain HS-1.</title>
        <authorList>
            <person name="Sakai H.D."/>
            <person name="Kurosawa N."/>
        </authorList>
    </citation>
    <scope>NUCLEOTIDE SEQUENCE [LARGE SCALE GENOMIC DNA]</scope>
    <source>
        <strain evidence="7">HS-1</strain>
    </source>
</reference>
<dbReference type="Gene3D" id="3.40.50.720">
    <property type="entry name" value="NAD(P)-binding Rossmann-like Domain"/>
    <property type="match status" value="1"/>
</dbReference>
<dbReference type="GeneID" id="38665925"/>
<reference evidence="6" key="4">
    <citation type="submission" date="2020-09" db="EMBL/GenBank/DDBJ databases">
        <authorList>
            <person name="Sun Q."/>
            <person name="Ohkuma M."/>
        </authorList>
    </citation>
    <scope>NUCLEOTIDE SEQUENCE</scope>
    <source>
        <strain evidence="6">JCM 31740</strain>
    </source>
</reference>
<evidence type="ECO:0000313" key="5">
    <source>
        <dbReference type="EMBL" id="BBD72031.1"/>
    </source>
</evidence>
<keyword evidence="4" id="KW-0443">Lipid metabolism</keyword>
<protein>
    <submittedName>
        <fullName evidence="5">Short-chain dehydrogenase</fullName>
    </submittedName>
</protein>
<gene>
    <name evidence="6" type="ORF">GCM10007116_16990</name>
    <name evidence="5" type="ORF">HS1genome_0420</name>
</gene>
<dbReference type="InterPro" id="IPR020904">
    <property type="entry name" value="Sc_DH/Rdtase_CS"/>
</dbReference>
<dbReference type="EMBL" id="BMQS01000016">
    <property type="protein sequence ID" value="GGU00274.1"/>
    <property type="molecule type" value="Genomic_DNA"/>
</dbReference>
<dbReference type="AlphaFoldDB" id="A0A348B1H9"/>
<dbReference type="PROSITE" id="PS00061">
    <property type="entry name" value="ADH_SHORT"/>
    <property type="match status" value="1"/>
</dbReference>
<dbReference type="OrthoDB" id="10157at2157"/>
<dbReference type="SUPFAM" id="SSF51735">
    <property type="entry name" value="NAD(P)-binding Rossmann-fold domains"/>
    <property type="match status" value="1"/>
</dbReference>